<dbReference type="EMBL" id="CP000268">
    <property type="protein sequence ID" value="ABD72092.1"/>
    <property type="molecule type" value="Genomic_DNA"/>
</dbReference>
<evidence type="ECO:0008006" key="10">
    <source>
        <dbReference type="Google" id="ProtNLM"/>
    </source>
</evidence>
<evidence type="ECO:0000313" key="8">
    <source>
        <dbReference type="EMBL" id="ABD72092.1"/>
    </source>
</evidence>
<evidence type="ECO:0000313" key="9">
    <source>
        <dbReference type="Proteomes" id="UP000008332"/>
    </source>
</evidence>
<dbReference type="Pfam" id="PF09436">
    <property type="entry name" value="DUF2016"/>
    <property type="match status" value="1"/>
</dbReference>
<evidence type="ECO:0000256" key="2">
    <source>
        <dbReference type="ARBA" id="ARBA00022723"/>
    </source>
</evidence>
<dbReference type="HOGENOM" id="CLU_089247_0_0_4"/>
<evidence type="ECO:0000256" key="4">
    <source>
        <dbReference type="ARBA" id="ARBA00022833"/>
    </source>
</evidence>
<dbReference type="Proteomes" id="UP000008332">
    <property type="component" value="Plasmid unnamed1"/>
</dbReference>
<dbReference type="eggNOG" id="COG1310">
    <property type="taxonomic scope" value="Bacteria"/>
</dbReference>
<organism evidence="8 9">
    <name type="scientific">Albidiferax ferrireducens (strain ATCC BAA-621 / DSM 15236 / T118)</name>
    <name type="common">Rhodoferax ferrireducens</name>
    <dbReference type="NCBI Taxonomy" id="338969"/>
    <lineage>
        <taxon>Bacteria</taxon>
        <taxon>Pseudomonadati</taxon>
        <taxon>Pseudomonadota</taxon>
        <taxon>Betaproteobacteria</taxon>
        <taxon>Burkholderiales</taxon>
        <taxon>Comamonadaceae</taxon>
        <taxon>Rhodoferax</taxon>
    </lineage>
</organism>
<dbReference type="GO" id="GO:0006508">
    <property type="term" value="P:proteolysis"/>
    <property type="evidence" value="ECO:0007669"/>
    <property type="project" value="UniProtKB-KW"/>
</dbReference>
<feature type="domain" description="JAB" evidence="7">
    <location>
        <begin position="83"/>
        <end position="186"/>
    </location>
</feature>
<gene>
    <name evidence="8" type="ordered locus">Rfer_4406</name>
</gene>
<evidence type="ECO:0000256" key="3">
    <source>
        <dbReference type="ARBA" id="ARBA00022801"/>
    </source>
</evidence>
<dbReference type="KEGG" id="rfr:Rfer_4406"/>
<proteinExistence type="predicted"/>
<dbReference type="NCBIfam" id="TIGR03735">
    <property type="entry name" value="PRTRC_A"/>
    <property type="match status" value="1"/>
</dbReference>
<evidence type="ECO:0000259" key="7">
    <source>
        <dbReference type="Pfam" id="PF14464"/>
    </source>
</evidence>
<evidence type="ECO:0000259" key="6">
    <source>
        <dbReference type="Pfam" id="PF09436"/>
    </source>
</evidence>
<dbReference type="RefSeq" id="WP_011458647.1">
    <property type="nucleotide sequence ID" value="NC_007901.1"/>
</dbReference>
<feature type="domain" description="DUF2016" evidence="6">
    <location>
        <begin position="8"/>
        <end position="77"/>
    </location>
</feature>
<keyword evidence="8" id="KW-0614">Plasmid</keyword>
<dbReference type="OrthoDB" id="8558084at2"/>
<dbReference type="InterPro" id="IPR018560">
    <property type="entry name" value="DUF2016"/>
</dbReference>
<protein>
    <recommendedName>
        <fullName evidence="10">PRTRC system protein A</fullName>
    </recommendedName>
</protein>
<dbReference type="SUPFAM" id="SSF102712">
    <property type="entry name" value="JAB1/MPN domain"/>
    <property type="match status" value="1"/>
</dbReference>
<dbReference type="InterPro" id="IPR028090">
    <property type="entry name" value="JAB_dom_prok"/>
</dbReference>
<geneLocation type="plasmid" evidence="9">
    <name>pDSM15236</name>
</geneLocation>
<dbReference type="GO" id="GO:0046872">
    <property type="term" value="F:metal ion binding"/>
    <property type="evidence" value="ECO:0007669"/>
    <property type="project" value="UniProtKB-KW"/>
</dbReference>
<keyword evidence="4" id="KW-0862">Zinc</keyword>
<sequence length="209" mass="23444">MNAQHASMIDRFLATDCPVITMPHDSEVFEPLKTPGHRLIVAAGGLYKEIRRAWLHAIVHVARAQTPFGELQTTLSMPFQVPENLLVEFLHQARAAAPNETAAWIVFNEGDRSLRLLPMEYDGVTPVHLSILRPMLAAGEHLVVDLHSHHQMSAYFSRTDDADDIASNEVKIAGVVGTIHQNPTWNFRMCLEGVLMPDFLKLLRLKELP</sequence>
<accession>Q21Q53</accession>
<keyword evidence="1" id="KW-0645">Protease</keyword>
<keyword evidence="5" id="KW-0482">Metalloprotease</keyword>
<dbReference type="Pfam" id="PF14464">
    <property type="entry name" value="Prok-JAB"/>
    <property type="match status" value="1"/>
</dbReference>
<reference evidence="9" key="1">
    <citation type="submission" date="2006-02" db="EMBL/GenBank/DDBJ databases">
        <title>Complete sequence of plasmid 1 of Rhodoferax ferrireducens DSM 15236.</title>
        <authorList>
            <person name="Copeland A."/>
            <person name="Lucas S."/>
            <person name="Lapidus A."/>
            <person name="Barry K."/>
            <person name="Detter J.C."/>
            <person name="Glavina del Rio T."/>
            <person name="Hammon N."/>
            <person name="Israni S."/>
            <person name="Pitluck S."/>
            <person name="Brettin T."/>
            <person name="Bruce D."/>
            <person name="Han C."/>
            <person name="Tapia R."/>
            <person name="Gilna P."/>
            <person name="Kiss H."/>
            <person name="Schmutz J."/>
            <person name="Larimer F."/>
            <person name="Land M."/>
            <person name="Kyrpides N."/>
            <person name="Ivanova N."/>
            <person name="Richardson P."/>
        </authorList>
    </citation>
    <scope>NUCLEOTIDE SEQUENCE [LARGE SCALE GENOMIC DNA]</scope>
    <source>
        <strain evidence="9">ATCC BAA-621 / DSM 15236 / T118</strain>
        <plasmid evidence="9">Plasmid pDSM15236</plasmid>
    </source>
</reference>
<dbReference type="InterPro" id="IPR022499">
    <property type="entry name" value="PRTRC_protein-A"/>
</dbReference>
<keyword evidence="2" id="KW-0479">Metal-binding</keyword>
<dbReference type="AlphaFoldDB" id="Q21Q53"/>
<evidence type="ECO:0000256" key="1">
    <source>
        <dbReference type="ARBA" id="ARBA00022670"/>
    </source>
</evidence>
<dbReference type="GO" id="GO:0008237">
    <property type="term" value="F:metallopeptidase activity"/>
    <property type="evidence" value="ECO:0007669"/>
    <property type="project" value="UniProtKB-KW"/>
</dbReference>
<name>Q21Q53_ALBFT</name>
<keyword evidence="9" id="KW-1185">Reference proteome</keyword>
<evidence type="ECO:0000256" key="5">
    <source>
        <dbReference type="ARBA" id="ARBA00023049"/>
    </source>
</evidence>
<keyword evidence="3" id="KW-0378">Hydrolase</keyword>